<name>A0ABP3UWZ3_9CLOT</name>
<sequence>MNLITSNNSFNSYLKGKNIKIVTNIKYDKKKLKHITEDLVIDQLYNISLFHKLASGYENYVVSDLENKTGKMVEKYKVELKRVKRLLNKIKSIGCRNRFEEIFLKEIEKYIKLSDFCLKKICNDNYINLIYRSMKKTEVCLGNIYFDNLTKNESIEIKDFSSCCYNMVEFDCIDFLYKLKKKNLNLNMKKLSSKFCEFEGLTEKSNEFILSFVSYPYSVIKCCNRYIEDKKNWDEDKYIIKFKKAMDEDKAILI</sequence>
<accession>A0ABP3UWZ3</accession>
<keyword evidence="2" id="KW-1185">Reference proteome</keyword>
<dbReference type="InterPro" id="IPR047175">
    <property type="entry name" value="CotS-like"/>
</dbReference>
<protein>
    <submittedName>
        <fullName evidence="1">Spore coat protein CotS</fullName>
    </submittedName>
</protein>
<dbReference type="PANTHER" id="PTHR39179:SF1">
    <property type="entry name" value="SPORE COAT PROTEIN I"/>
    <property type="match status" value="1"/>
</dbReference>
<dbReference type="RefSeq" id="WP_343762555.1">
    <property type="nucleotide sequence ID" value="NZ_BAAACG010000013.1"/>
</dbReference>
<evidence type="ECO:0000313" key="2">
    <source>
        <dbReference type="Proteomes" id="UP001501510"/>
    </source>
</evidence>
<keyword evidence="1" id="KW-0946">Virion</keyword>
<dbReference type="PANTHER" id="PTHR39179">
    <property type="entry name" value="SPORE COAT PROTEIN I"/>
    <property type="match status" value="1"/>
</dbReference>
<keyword evidence="1" id="KW-0167">Capsid protein</keyword>
<organism evidence="1 2">
    <name type="scientific">Clostridium oceanicum</name>
    <dbReference type="NCBI Taxonomy" id="1543"/>
    <lineage>
        <taxon>Bacteria</taxon>
        <taxon>Bacillati</taxon>
        <taxon>Bacillota</taxon>
        <taxon>Clostridia</taxon>
        <taxon>Eubacteriales</taxon>
        <taxon>Clostridiaceae</taxon>
        <taxon>Clostridium</taxon>
    </lineage>
</organism>
<proteinExistence type="predicted"/>
<gene>
    <name evidence="1" type="ORF">GCM10008906_28610</name>
</gene>
<dbReference type="EMBL" id="BAAACG010000013">
    <property type="protein sequence ID" value="GAA0744115.1"/>
    <property type="molecule type" value="Genomic_DNA"/>
</dbReference>
<comment type="caution">
    <text evidence="1">The sequence shown here is derived from an EMBL/GenBank/DDBJ whole genome shotgun (WGS) entry which is preliminary data.</text>
</comment>
<evidence type="ECO:0000313" key="1">
    <source>
        <dbReference type="EMBL" id="GAA0744115.1"/>
    </source>
</evidence>
<dbReference type="Gene3D" id="3.90.1200.10">
    <property type="match status" value="1"/>
</dbReference>
<reference evidence="2" key="1">
    <citation type="journal article" date="2019" name="Int. J. Syst. Evol. Microbiol.">
        <title>The Global Catalogue of Microorganisms (GCM) 10K type strain sequencing project: providing services to taxonomists for standard genome sequencing and annotation.</title>
        <authorList>
            <consortium name="The Broad Institute Genomics Platform"/>
            <consortium name="The Broad Institute Genome Sequencing Center for Infectious Disease"/>
            <person name="Wu L."/>
            <person name="Ma J."/>
        </authorList>
    </citation>
    <scope>NUCLEOTIDE SEQUENCE [LARGE SCALE GENOMIC DNA]</scope>
    <source>
        <strain evidence="2">JCM 1407</strain>
    </source>
</reference>
<dbReference type="Proteomes" id="UP001501510">
    <property type="component" value="Unassembled WGS sequence"/>
</dbReference>